<gene>
    <name evidence="1" type="ORF">VSDG_09498</name>
</gene>
<organism evidence="1 2">
    <name type="scientific">Cytospora chrysosperma</name>
    <name type="common">Cytospora canker fungus</name>
    <name type="synonym">Sphaeria chrysosperma</name>
    <dbReference type="NCBI Taxonomy" id="252740"/>
    <lineage>
        <taxon>Eukaryota</taxon>
        <taxon>Fungi</taxon>
        <taxon>Dikarya</taxon>
        <taxon>Ascomycota</taxon>
        <taxon>Pezizomycotina</taxon>
        <taxon>Sordariomycetes</taxon>
        <taxon>Sordariomycetidae</taxon>
        <taxon>Diaporthales</taxon>
        <taxon>Cytosporaceae</taxon>
        <taxon>Cytospora</taxon>
    </lineage>
</organism>
<dbReference type="AlphaFoldDB" id="A0A423VCQ1"/>
<keyword evidence="2" id="KW-1185">Reference proteome</keyword>
<sequence>MVSIHTSPLTFTNVLLDLMSSKPEYIEELRAEVSTMLNETGGFCTKATLAKITKLDPWKVVKVFSIPWMTKRKVSYTSGTAKLATASFG</sequence>
<protein>
    <submittedName>
        <fullName evidence="1">Uncharacterized protein</fullName>
    </submittedName>
</protein>
<evidence type="ECO:0000313" key="2">
    <source>
        <dbReference type="Proteomes" id="UP000284375"/>
    </source>
</evidence>
<proteinExistence type="predicted"/>
<name>A0A423VCQ1_CYTCH</name>
<accession>A0A423VCQ1</accession>
<comment type="caution">
    <text evidence="1">The sequence shown here is derived from an EMBL/GenBank/DDBJ whole genome shotgun (WGS) entry which is preliminary data.</text>
</comment>
<reference evidence="1 2" key="1">
    <citation type="submission" date="2015-09" db="EMBL/GenBank/DDBJ databases">
        <title>Host preference determinants of Valsa canker pathogens revealed by comparative genomics.</title>
        <authorList>
            <person name="Yin Z."/>
            <person name="Huang L."/>
        </authorList>
    </citation>
    <scope>NUCLEOTIDE SEQUENCE [LARGE SCALE GENOMIC DNA]</scope>
    <source>
        <strain evidence="1 2">YSFL</strain>
    </source>
</reference>
<dbReference type="EMBL" id="LJZO01000064">
    <property type="protein sequence ID" value="ROV88699.1"/>
    <property type="molecule type" value="Genomic_DNA"/>
</dbReference>
<evidence type="ECO:0000313" key="1">
    <source>
        <dbReference type="EMBL" id="ROV88699.1"/>
    </source>
</evidence>
<dbReference type="Proteomes" id="UP000284375">
    <property type="component" value="Unassembled WGS sequence"/>
</dbReference>